<evidence type="ECO:0000313" key="3">
    <source>
        <dbReference type="Proteomes" id="UP000185713"/>
    </source>
</evidence>
<name>A0A1L9C1I5_9EURY</name>
<dbReference type="AlphaFoldDB" id="A0A1L9C1I5"/>
<organism evidence="2 3">
    <name type="scientific">Methanohalophilus portucalensis FDF-1</name>
    <dbReference type="NCBI Taxonomy" id="523843"/>
    <lineage>
        <taxon>Archaea</taxon>
        <taxon>Methanobacteriati</taxon>
        <taxon>Methanobacteriota</taxon>
        <taxon>Stenosarchaea group</taxon>
        <taxon>Methanomicrobia</taxon>
        <taxon>Methanosarcinales</taxon>
        <taxon>Methanosarcinaceae</taxon>
        <taxon>Methanohalophilus</taxon>
    </lineage>
</organism>
<keyword evidence="1" id="KW-0812">Transmembrane</keyword>
<feature type="transmembrane region" description="Helical" evidence="1">
    <location>
        <begin position="20"/>
        <end position="39"/>
    </location>
</feature>
<keyword evidence="1" id="KW-0472">Membrane</keyword>
<proteinExistence type="predicted"/>
<reference evidence="2 3" key="1">
    <citation type="submission" date="2014-12" db="EMBL/GenBank/DDBJ databases">
        <title>The genome sequence of Methanohalophilus portucalensis strain FDF1.</title>
        <authorList>
            <person name="Lai M.-C."/>
            <person name="Lai S.-J."/>
        </authorList>
    </citation>
    <scope>NUCLEOTIDE SEQUENCE [LARGE SCALE GENOMIC DNA]</scope>
    <source>
        <strain evidence="2 3">FDF-1</strain>
    </source>
</reference>
<dbReference type="EMBL" id="JWTK01000012">
    <property type="protein sequence ID" value="OJH48399.1"/>
    <property type="molecule type" value="Genomic_DNA"/>
</dbReference>
<dbReference type="Proteomes" id="UP000185713">
    <property type="component" value="Unassembled WGS sequence"/>
</dbReference>
<protein>
    <submittedName>
        <fullName evidence="2">Uncharacterized protein</fullName>
    </submittedName>
</protein>
<comment type="caution">
    <text evidence="2">The sequence shown here is derived from an EMBL/GenBank/DDBJ whole genome shotgun (WGS) entry which is preliminary data.</text>
</comment>
<gene>
    <name evidence="2" type="ORF">MPF_2104</name>
</gene>
<sequence length="47" mass="5316">MELLNSQKTVTGTTIVFMSRLIPLMTLTLMLPSLILQAIPMQPMIRQ</sequence>
<evidence type="ECO:0000256" key="1">
    <source>
        <dbReference type="SAM" id="Phobius"/>
    </source>
</evidence>
<accession>A0A1L9C1I5</accession>
<evidence type="ECO:0000313" key="2">
    <source>
        <dbReference type="EMBL" id="OJH48399.1"/>
    </source>
</evidence>
<keyword evidence="1" id="KW-1133">Transmembrane helix</keyword>